<dbReference type="PANTHER" id="PTHR42791:SF1">
    <property type="entry name" value="N-ACETYLTRANSFERASE DOMAIN-CONTAINING PROTEIN"/>
    <property type="match status" value="1"/>
</dbReference>
<comment type="caution">
    <text evidence="2">The sequence shown here is derived from an EMBL/GenBank/DDBJ whole genome shotgun (WGS) entry which is preliminary data.</text>
</comment>
<dbReference type="SUPFAM" id="SSF55729">
    <property type="entry name" value="Acyl-CoA N-acyltransferases (Nat)"/>
    <property type="match status" value="1"/>
</dbReference>
<dbReference type="InterPro" id="IPR052523">
    <property type="entry name" value="Trichothecene_AcTrans"/>
</dbReference>
<dbReference type="PANTHER" id="PTHR42791">
    <property type="entry name" value="GNAT FAMILY ACETYLTRANSFERASE"/>
    <property type="match status" value="1"/>
</dbReference>
<feature type="domain" description="N-acetyltransferase" evidence="1">
    <location>
        <begin position="57"/>
        <end position="215"/>
    </location>
</feature>
<dbReference type="Proteomes" id="UP001218218">
    <property type="component" value="Unassembled WGS sequence"/>
</dbReference>
<dbReference type="CDD" id="cd04301">
    <property type="entry name" value="NAT_SF"/>
    <property type="match status" value="1"/>
</dbReference>
<dbReference type="PROSITE" id="PS51186">
    <property type="entry name" value="GNAT"/>
    <property type="match status" value="1"/>
</dbReference>
<dbReference type="EMBL" id="JARIHO010000008">
    <property type="protein sequence ID" value="KAJ7356849.1"/>
    <property type="molecule type" value="Genomic_DNA"/>
</dbReference>
<protein>
    <recommendedName>
        <fullName evidence="1">N-acetyltransferase domain-containing protein</fullName>
    </recommendedName>
</protein>
<keyword evidence="3" id="KW-1185">Reference proteome</keyword>
<accession>A0AAD7AEX2</accession>
<dbReference type="GO" id="GO:0016747">
    <property type="term" value="F:acyltransferase activity, transferring groups other than amino-acyl groups"/>
    <property type="evidence" value="ECO:0007669"/>
    <property type="project" value="InterPro"/>
</dbReference>
<gene>
    <name evidence="2" type="ORF">DFH08DRAFT_771045</name>
</gene>
<name>A0AAD7AEX2_9AGAR</name>
<evidence type="ECO:0000313" key="3">
    <source>
        <dbReference type="Proteomes" id="UP001218218"/>
    </source>
</evidence>
<evidence type="ECO:0000313" key="2">
    <source>
        <dbReference type="EMBL" id="KAJ7356849.1"/>
    </source>
</evidence>
<sequence length="226" mass="24081">MASSKQEFLVREAQEPDVESMRVALWEAFQHELPRTRPLALEDPAGFAAETTARTLSTIRDAASPFKWFVATPSESDDPNTIAAALLWERVANANAAPFEPATSAPWGGPAQAAAHNAFAVAYRAAVGVRPHFVLQVMATHPAFQGHGAGSALLRHVTAIADAEGMLSYVDSSPASLKVYGRFGWVAVGKGRLPEPEPEPTTGEEEPVYATMMLREPVSGASTEAA</sequence>
<reference evidence="2" key="1">
    <citation type="submission" date="2023-03" db="EMBL/GenBank/DDBJ databases">
        <title>Massive genome expansion in bonnet fungi (Mycena s.s.) driven by repeated elements and novel gene families across ecological guilds.</title>
        <authorList>
            <consortium name="Lawrence Berkeley National Laboratory"/>
            <person name="Harder C.B."/>
            <person name="Miyauchi S."/>
            <person name="Viragh M."/>
            <person name="Kuo A."/>
            <person name="Thoen E."/>
            <person name="Andreopoulos B."/>
            <person name="Lu D."/>
            <person name="Skrede I."/>
            <person name="Drula E."/>
            <person name="Henrissat B."/>
            <person name="Morin E."/>
            <person name="Kohler A."/>
            <person name="Barry K."/>
            <person name="LaButti K."/>
            <person name="Morin E."/>
            <person name="Salamov A."/>
            <person name="Lipzen A."/>
            <person name="Mereny Z."/>
            <person name="Hegedus B."/>
            <person name="Baldrian P."/>
            <person name="Stursova M."/>
            <person name="Weitz H."/>
            <person name="Taylor A."/>
            <person name="Grigoriev I.V."/>
            <person name="Nagy L.G."/>
            <person name="Martin F."/>
            <person name="Kauserud H."/>
        </authorList>
    </citation>
    <scope>NUCLEOTIDE SEQUENCE</scope>
    <source>
        <strain evidence="2">CBHHK002</strain>
    </source>
</reference>
<dbReference type="InterPro" id="IPR016181">
    <property type="entry name" value="Acyl_CoA_acyltransferase"/>
</dbReference>
<dbReference type="AlphaFoldDB" id="A0AAD7AEX2"/>
<dbReference type="Gene3D" id="3.40.630.30">
    <property type="match status" value="1"/>
</dbReference>
<proteinExistence type="predicted"/>
<organism evidence="2 3">
    <name type="scientific">Mycena albidolilacea</name>
    <dbReference type="NCBI Taxonomy" id="1033008"/>
    <lineage>
        <taxon>Eukaryota</taxon>
        <taxon>Fungi</taxon>
        <taxon>Dikarya</taxon>
        <taxon>Basidiomycota</taxon>
        <taxon>Agaricomycotina</taxon>
        <taxon>Agaricomycetes</taxon>
        <taxon>Agaricomycetidae</taxon>
        <taxon>Agaricales</taxon>
        <taxon>Marasmiineae</taxon>
        <taxon>Mycenaceae</taxon>
        <taxon>Mycena</taxon>
    </lineage>
</organism>
<dbReference type="InterPro" id="IPR000182">
    <property type="entry name" value="GNAT_dom"/>
</dbReference>
<evidence type="ECO:0000259" key="1">
    <source>
        <dbReference type="PROSITE" id="PS51186"/>
    </source>
</evidence>
<dbReference type="Pfam" id="PF00583">
    <property type="entry name" value="Acetyltransf_1"/>
    <property type="match status" value="1"/>
</dbReference>